<keyword evidence="3" id="KW-1185">Reference proteome</keyword>
<evidence type="ECO:0000313" key="2">
    <source>
        <dbReference type="EMBL" id="KAF4405506.1"/>
    </source>
</evidence>
<dbReference type="RefSeq" id="WP_156207712.1">
    <property type="nucleotide sequence ID" value="NZ_WHPN01000416.1"/>
</dbReference>
<reference evidence="2 3" key="1">
    <citation type="submission" date="2019-10" db="EMBL/GenBank/DDBJ databases">
        <title>Streptomyces tenebrisbrunneis sp.nov., an endogenous actinomycete isolated from of Lycium ruthenicum.</title>
        <authorList>
            <person name="Ma L."/>
        </authorList>
    </citation>
    <scope>NUCLEOTIDE SEQUENCE [LARGE SCALE GENOMIC DNA]</scope>
    <source>
        <strain evidence="2 3">TRM 66187</strain>
    </source>
</reference>
<dbReference type="Proteomes" id="UP000621266">
    <property type="component" value="Unassembled WGS sequence"/>
</dbReference>
<comment type="caution">
    <text evidence="2">The sequence shown here is derived from an EMBL/GenBank/DDBJ whole genome shotgun (WGS) entry which is preliminary data.</text>
</comment>
<feature type="compositionally biased region" description="Gly residues" evidence="1">
    <location>
        <begin position="20"/>
        <end position="51"/>
    </location>
</feature>
<evidence type="ECO:0000256" key="1">
    <source>
        <dbReference type="SAM" id="MobiDB-lite"/>
    </source>
</evidence>
<dbReference type="EMBL" id="WHPN01000416">
    <property type="protein sequence ID" value="KAF4405506.1"/>
    <property type="molecule type" value="Genomic_DNA"/>
</dbReference>
<name>A0ABQ7F9H9_9ACTN</name>
<feature type="compositionally biased region" description="Pro residues" evidence="1">
    <location>
        <begin position="1"/>
        <end position="16"/>
    </location>
</feature>
<organism evidence="2 3">
    <name type="scientific">Streptomyces lycii</name>
    <dbReference type="NCBI Taxonomy" id="2654337"/>
    <lineage>
        <taxon>Bacteria</taxon>
        <taxon>Bacillati</taxon>
        <taxon>Actinomycetota</taxon>
        <taxon>Actinomycetes</taxon>
        <taxon>Kitasatosporales</taxon>
        <taxon>Streptomycetaceae</taxon>
        <taxon>Streptomyces</taxon>
    </lineage>
</organism>
<gene>
    <name evidence="2" type="ORF">GCU69_29710</name>
</gene>
<accession>A0ABQ7F9H9</accession>
<feature type="compositionally biased region" description="Low complexity" evidence="1">
    <location>
        <begin position="52"/>
        <end position="62"/>
    </location>
</feature>
<protein>
    <submittedName>
        <fullName evidence="2">Uncharacterized protein</fullName>
    </submittedName>
</protein>
<sequence length="150" mass="15212">MPQQPYPVPGGEPYPPAGASGAGGAGDPGAAGGPGGGGNAGGPGVQGGPGAGPVVAPGPVLPQHESDRATQRLQEAVTGFVDSPQRSVEEADALFADLAARFADSLTERRRALRASWHGHDGNGDGNAATEELRNALRDYRDLTERLLRL</sequence>
<evidence type="ECO:0000313" key="3">
    <source>
        <dbReference type="Proteomes" id="UP000621266"/>
    </source>
</evidence>
<proteinExistence type="predicted"/>
<feature type="region of interest" description="Disordered" evidence="1">
    <location>
        <begin position="1"/>
        <end position="70"/>
    </location>
</feature>